<organism evidence="3 4">
    <name type="scientific">Paspalum notatum var. saurae</name>
    <dbReference type="NCBI Taxonomy" id="547442"/>
    <lineage>
        <taxon>Eukaryota</taxon>
        <taxon>Viridiplantae</taxon>
        <taxon>Streptophyta</taxon>
        <taxon>Embryophyta</taxon>
        <taxon>Tracheophyta</taxon>
        <taxon>Spermatophyta</taxon>
        <taxon>Magnoliopsida</taxon>
        <taxon>Liliopsida</taxon>
        <taxon>Poales</taxon>
        <taxon>Poaceae</taxon>
        <taxon>PACMAD clade</taxon>
        <taxon>Panicoideae</taxon>
        <taxon>Andropogonodae</taxon>
        <taxon>Paspaleae</taxon>
        <taxon>Paspalinae</taxon>
        <taxon>Paspalum</taxon>
    </lineage>
</organism>
<feature type="region of interest" description="Disordered" evidence="1">
    <location>
        <begin position="100"/>
        <end position="124"/>
    </location>
</feature>
<reference evidence="3 4" key="1">
    <citation type="submission" date="2024-02" db="EMBL/GenBank/DDBJ databases">
        <title>High-quality chromosome-scale genome assembly of Pensacola bahiagrass (Paspalum notatum Flugge var. saurae).</title>
        <authorList>
            <person name="Vega J.M."/>
            <person name="Podio M."/>
            <person name="Orjuela J."/>
            <person name="Siena L.A."/>
            <person name="Pessino S.C."/>
            <person name="Combes M.C."/>
            <person name="Mariac C."/>
            <person name="Albertini E."/>
            <person name="Pupilli F."/>
            <person name="Ortiz J.P.A."/>
            <person name="Leblanc O."/>
        </authorList>
    </citation>
    <scope>NUCLEOTIDE SEQUENCE [LARGE SCALE GENOMIC DNA]</scope>
    <source>
        <strain evidence="3">R1</strain>
        <tissue evidence="3">Leaf</tissue>
    </source>
</reference>
<evidence type="ECO:0000256" key="1">
    <source>
        <dbReference type="SAM" id="MobiDB-lite"/>
    </source>
</evidence>
<dbReference type="AlphaFoldDB" id="A0AAQ3TQP9"/>
<feature type="transmembrane region" description="Helical" evidence="2">
    <location>
        <begin position="39"/>
        <end position="62"/>
    </location>
</feature>
<name>A0AAQ3TQP9_PASNO</name>
<protein>
    <submittedName>
        <fullName evidence="3">Uncharacterized protein</fullName>
    </submittedName>
</protein>
<proteinExistence type="predicted"/>
<evidence type="ECO:0000313" key="4">
    <source>
        <dbReference type="Proteomes" id="UP001341281"/>
    </source>
</evidence>
<dbReference type="EMBL" id="CP144749">
    <property type="protein sequence ID" value="WVZ77569.1"/>
    <property type="molecule type" value="Genomic_DNA"/>
</dbReference>
<keyword evidence="2" id="KW-0812">Transmembrane</keyword>
<sequence>MPSSRLTPRRAEPASEERVLHRLMLEITVRTCVVVKLKLVPCVSLAPCFVLVLVLVLSRIVLVRPCVCEHESFRSEATRVALCGSGNVCATATEAPQAASAEAERRSHRVLGNSGQGGRRSGGVHAETGADQLAKVASARTITATKLNKASWTLTNYYLVKLSPADII</sequence>
<dbReference type="Proteomes" id="UP001341281">
    <property type="component" value="Chromosome 05"/>
</dbReference>
<evidence type="ECO:0000313" key="3">
    <source>
        <dbReference type="EMBL" id="WVZ77569.1"/>
    </source>
</evidence>
<keyword evidence="2" id="KW-0472">Membrane</keyword>
<accession>A0AAQ3TQP9</accession>
<evidence type="ECO:0000256" key="2">
    <source>
        <dbReference type="SAM" id="Phobius"/>
    </source>
</evidence>
<gene>
    <name evidence="3" type="ORF">U9M48_025423</name>
</gene>
<keyword evidence="4" id="KW-1185">Reference proteome</keyword>
<keyword evidence="2" id="KW-1133">Transmembrane helix</keyword>